<evidence type="ECO:0000313" key="2">
    <source>
        <dbReference type="Proteomes" id="UP000004394"/>
    </source>
</evidence>
<proteinExistence type="predicted"/>
<organism evidence="1 2">
    <name type="scientific">Hoylesella marshii DSM 16973 = JCM 13450</name>
    <dbReference type="NCBI Taxonomy" id="862515"/>
    <lineage>
        <taxon>Bacteria</taxon>
        <taxon>Pseudomonadati</taxon>
        <taxon>Bacteroidota</taxon>
        <taxon>Bacteroidia</taxon>
        <taxon>Bacteroidales</taxon>
        <taxon>Prevotellaceae</taxon>
        <taxon>Hoylesella</taxon>
    </lineage>
</organism>
<comment type="caution">
    <text evidence="1">The sequence shown here is derived from an EMBL/GenBank/DDBJ whole genome shotgun (WGS) entry which is preliminary data.</text>
</comment>
<keyword evidence="2" id="KW-1185">Reference proteome</keyword>
<dbReference type="HOGENOM" id="CLU_2846154_0_0_10"/>
<gene>
    <name evidence="1" type="ORF">HMPREF0658_1864</name>
</gene>
<protein>
    <submittedName>
        <fullName evidence="1">Uncharacterized protein</fullName>
    </submittedName>
</protein>
<dbReference type="AlphaFoldDB" id="E0NUK9"/>
<sequence>MRTILGKGSVLCAELMPYAPTALYFVVNTKQRLPFWGDAFEREASEKREDNITGYFALHKHAMDR</sequence>
<evidence type="ECO:0000313" key="1">
    <source>
        <dbReference type="EMBL" id="EFM01300.1"/>
    </source>
</evidence>
<dbReference type="BioCyc" id="PMAR862515-HMP:GMOO-1890-MONOMER"/>
<dbReference type="EMBL" id="AEEI01000052">
    <property type="protein sequence ID" value="EFM01300.1"/>
    <property type="molecule type" value="Genomic_DNA"/>
</dbReference>
<accession>E0NUK9</accession>
<reference evidence="1" key="1">
    <citation type="submission" date="2010-07" db="EMBL/GenBank/DDBJ databases">
        <authorList>
            <person name="Muzny D."/>
            <person name="Qin X."/>
            <person name="Deng J."/>
            <person name="Jiang H."/>
            <person name="Liu Y."/>
            <person name="Qu J."/>
            <person name="Song X.-Z."/>
            <person name="Zhang L."/>
            <person name="Thornton R."/>
            <person name="Coyle M."/>
            <person name="Francisco L."/>
            <person name="Jackson L."/>
            <person name="Javaid M."/>
            <person name="Korchina V."/>
            <person name="Kovar C."/>
            <person name="Mata R."/>
            <person name="Mathew T."/>
            <person name="Ngo R."/>
            <person name="Nguyen L."/>
            <person name="Nguyen N."/>
            <person name="Okwuonu G."/>
            <person name="Ongeri F."/>
            <person name="Pham C."/>
            <person name="Simmons D."/>
            <person name="Wilczek-Boney K."/>
            <person name="Hale W."/>
            <person name="Jakkamsetti A."/>
            <person name="Pham P."/>
            <person name="Ruth R."/>
            <person name="San Lucas F."/>
            <person name="Warren J."/>
            <person name="Zhang J."/>
            <person name="Zhao Z."/>
            <person name="Zhou C."/>
            <person name="Zhu D."/>
            <person name="Lee S."/>
            <person name="Bess C."/>
            <person name="Blankenburg K."/>
            <person name="Forbes L."/>
            <person name="Fu Q."/>
            <person name="Gubbala S."/>
            <person name="Hirani K."/>
            <person name="Jayaseelan J.C."/>
            <person name="Lara F."/>
            <person name="Munidasa M."/>
            <person name="Palculict T."/>
            <person name="Patil S."/>
            <person name="Pu L.-L."/>
            <person name="Saada N."/>
            <person name="Tang L."/>
            <person name="Weissenberger G."/>
            <person name="Zhu Y."/>
            <person name="Hemphill L."/>
            <person name="Shang Y."/>
            <person name="Youmans B."/>
            <person name="Ayvaz T."/>
            <person name="Ross M."/>
            <person name="Santibanez J."/>
            <person name="Aqrawi P."/>
            <person name="Gross S."/>
            <person name="Joshi V."/>
            <person name="Fowler G."/>
            <person name="Nazareth L."/>
            <person name="Reid J."/>
            <person name="Worley K."/>
            <person name="Petrosino J."/>
            <person name="Highlander S."/>
            <person name="Gibbs R."/>
        </authorList>
    </citation>
    <scope>NUCLEOTIDE SEQUENCE [LARGE SCALE GENOMIC DNA]</scope>
    <source>
        <strain evidence="1">DSM 16973</strain>
    </source>
</reference>
<dbReference type="STRING" id="862515.HMPREF0658_1864"/>
<dbReference type="Proteomes" id="UP000004394">
    <property type="component" value="Unassembled WGS sequence"/>
</dbReference>
<name>E0NUK9_9BACT</name>